<gene>
    <name evidence="3" type="ORF">BHQ10_006794</name>
</gene>
<dbReference type="SUPFAM" id="SSF56219">
    <property type="entry name" value="DNase I-like"/>
    <property type="match status" value="1"/>
</dbReference>
<dbReference type="InterPro" id="IPR048869">
    <property type="entry name" value="OCRL-1_2_ASH"/>
</dbReference>
<evidence type="ECO:0000313" key="4">
    <source>
        <dbReference type="Proteomes" id="UP000249363"/>
    </source>
</evidence>
<dbReference type="Gene3D" id="3.60.10.10">
    <property type="entry name" value="Endonuclease/exonuclease/phosphatase"/>
    <property type="match status" value="1"/>
</dbReference>
<reference evidence="3 4" key="1">
    <citation type="journal article" date="2017" name="Biotechnol. Biofuels">
        <title>Differential beta-glucosidase expression as a function of carbon source availability in Talaromyces amestolkiae: a genomic and proteomic approach.</title>
        <authorList>
            <person name="de Eugenio L.I."/>
            <person name="Mendez-Liter J.A."/>
            <person name="Nieto-Dominguez M."/>
            <person name="Alonso L."/>
            <person name="Gil-Munoz J."/>
            <person name="Barriuso J."/>
            <person name="Prieto A."/>
            <person name="Martinez M.J."/>
        </authorList>
    </citation>
    <scope>NUCLEOTIDE SEQUENCE [LARGE SCALE GENOMIC DNA]</scope>
    <source>
        <strain evidence="3 4">CIB</strain>
    </source>
</reference>
<feature type="compositionally biased region" description="Pro residues" evidence="1">
    <location>
        <begin position="980"/>
        <end position="993"/>
    </location>
</feature>
<dbReference type="PANTHER" id="PTHR11200:SF300">
    <property type="entry name" value="TYPE II INOSITOL 1,4,5-TRISPHOSPHATE 5-PHOSPHATASE"/>
    <property type="match status" value="1"/>
</dbReference>
<dbReference type="Pfam" id="PF22669">
    <property type="entry name" value="Exo_endo_phos2"/>
    <property type="match status" value="2"/>
</dbReference>
<dbReference type="Gene3D" id="2.60.40.10">
    <property type="entry name" value="Immunoglobulins"/>
    <property type="match status" value="1"/>
</dbReference>
<dbReference type="GO" id="GO:0046856">
    <property type="term" value="P:phosphatidylinositol dephosphorylation"/>
    <property type="evidence" value="ECO:0007669"/>
    <property type="project" value="InterPro"/>
</dbReference>
<dbReference type="Pfam" id="PF21310">
    <property type="entry name" value="OCRL-like_ASH"/>
    <property type="match status" value="1"/>
</dbReference>
<evidence type="ECO:0000256" key="1">
    <source>
        <dbReference type="SAM" id="MobiDB-lite"/>
    </source>
</evidence>
<dbReference type="SMART" id="SM00128">
    <property type="entry name" value="IPPc"/>
    <property type="match status" value="1"/>
</dbReference>
<dbReference type="GeneID" id="63796010"/>
<dbReference type="STRING" id="1196081.A0A364L4R7"/>
<dbReference type="Proteomes" id="UP000249363">
    <property type="component" value="Unassembled WGS sequence"/>
</dbReference>
<proteinExistence type="predicted"/>
<dbReference type="AlphaFoldDB" id="A0A364L4R7"/>
<dbReference type="GO" id="GO:0004439">
    <property type="term" value="F:phosphatidylinositol-4,5-bisphosphate 5-phosphatase activity"/>
    <property type="evidence" value="ECO:0007669"/>
    <property type="project" value="TreeGrafter"/>
</dbReference>
<dbReference type="OrthoDB" id="7862313at2759"/>
<dbReference type="InterPro" id="IPR013783">
    <property type="entry name" value="Ig-like_fold"/>
</dbReference>
<protein>
    <recommendedName>
        <fullName evidence="2">Inositol polyphosphate-related phosphatase domain-containing protein</fullName>
    </recommendedName>
</protein>
<evidence type="ECO:0000259" key="2">
    <source>
        <dbReference type="SMART" id="SM00128"/>
    </source>
</evidence>
<feature type="domain" description="Inositol polyphosphate-related phosphatase" evidence="2">
    <location>
        <begin position="59"/>
        <end position="507"/>
    </location>
</feature>
<feature type="region of interest" description="Disordered" evidence="1">
    <location>
        <begin position="1"/>
        <end position="40"/>
    </location>
</feature>
<comment type="caution">
    <text evidence="3">The sequence shown here is derived from an EMBL/GenBank/DDBJ whole genome shotgun (WGS) entry which is preliminary data.</text>
</comment>
<evidence type="ECO:0000313" key="3">
    <source>
        <dbReference type="EMBL" id="RAO70782.1"/>
    </source>
</evidence>
<dbReference type="InterPro" id="IPR046985">
    <property type="entry name" value="IP5"/>
</dbReference>
<dbReference type="InterPro" id="IPR000300">
    <property type="entry name" value="IPPc"/>
</dbReference>
<feature type="region of interest" description="Disordered" evidence="1">
    <location>
        <begin position="977"/>
        <end position="1037"/>
    </location>
</feature>
<sequence>MAPSTDDRRSSTSSNSNSNANVLYEEQQHSDDSAQPDTSSLSSLIREVRARRVHYIRPRTIRIKVGTWNVAAISGTEKDIESWFVEGKDIIHHMTDQGREYQHAKQKRSTSAERPIAAQAHENLAENLTDEVGLYVLGLQEIVDLSSPAVTLSPFNDPVPSSRWKDVVQEALPSGYQLVAESQLVGLLLLVFAAPNVAPTITSVSSTTVGTGIMGMGNKGATITRLVLGETTKLVFVNCHLAAGSDKGSLDRRNWDAGQIASRTKFSPIGPDNELYGEPSDTIANADVAFWFGDLNYRLDDIPGEDVRRLLSLHTQNSYDAKHKHRKKPDTDLPSPILVVDPEAEATDEEVQKQTAEQTAENLTLTAETLQGLEAGAQAAHATIVPTTIMETLDPINDPTSLLTTLNSLLSHDQLRTQQMKKKAFHEGWREGEIHFLPTYKYDVGSVAIFDTSEKKRGPSWCDRILYRSKADREKYEKEVLEAEKSRKKDEEMQTRGIDKAADDENVLFDYNPDEDGEEEPTDVHERASQRALEIVGGQPDLSEERVKLIHYTSHQGVMSSDHKPLDAAFVVTYDAVIPDLRRRVYQEVAKELDRAENEARPEVTVVVDPHMEEDVESIHDVAHDQNAIYFGGVAFGVPISKNVTIANTGSVHATFYFTSKALIGECTLETKEARSEQQAWMDIHVEWLSDDKRTEDKKERRQKTYTFAPGDSAVAEVIVHVKDLELVRCLNAGKVKIEDILVLRVLEGRDHFIPVYGRWLPTCFGRSLEELTHIPEAGVRSLGFPTSLETRKAKSTVRLSAPRELFRLTEAISRLTEQAVAEWSMIKGDTPDETPPWLHEVGGLSWPFGRASWTLKDPDQRAPLLFAVREALDIGASLGTIFPPELSSLPRLEILAETLVFFLQTLNDGIIKAETWKTMEQQLLARERSKDPWRSPEDIQSWVLDSLASSPAHSVSFTFLTFMLNQIINEIAPASDPSALPPMLQPPPPPTPTDSKTSPEKITPNISSPSRRKRTLTLNSTDSSNRDTSQEYSGHGATLINPVDERRKEVEMTLSSLFSGLMISPSVPAPSKDKERRAWEERKRLVVEAFLQPVVTPNVEQRVD</sequence>
<name>A0A364L4R7_TALAM</name>
<accession>A0A364L4R7</accession>
<dbReference type="RefSeq" id="XP_040735298.1">
    <property type="nucleotide sequence ID" value="XM_040879419.1"/>
</dbReference>
<organism evidence="3 4">
    <name type="scientific">Talaromyces amestolkiae</name>
    <dbReference type="NCBI Taxonomy" id="1196081"/>
    <lineage>
        <taxon>Eukaryota</taxon>
        <taxon>Fungi</taxon>
        <taxon>Dikarya</taxon>
        <taxon>Ascomycota</taxon>
        <taxon>Pezizomycotina</taxon>
        <taxon>Eurotiomycetes</taxon>
        <taxon>Eurotiomycetidae</taxon>
        <taxon>Eurotiales</taxon>
        <taxon>Trichocomaceae</taxon>
        <taxon>Talaromyces</taxon>
        <taxon>Talaromyces sect. Talaromyces</taxon>
    </lineage>
</organism>
<dbReference type="PANTHER" id="PTHR11200">
    <property type="entry name" value="INOSITOL 5-PHOSPHATASE"/>
    <property type="match status" value="1"/>
</dbReference>
<keyword evidence="4" id="KW-1185">Reference proteome</keyword>
<dbReference type="InterPro" id="IPR036691">
    <property type="entry name" value="Endo/exonu/phosph_ase_sf"/>
</dbReference>
<feature type="compositionally biased region" description="Basic and acidic residues" evidence="1">
    <location>
        <begin position="1"/>
        <end position="10"/>
    </location>
</feature>
<dbReference type="EMBL" id="MIKG01000013">
    <property type="protein sequence ID" value="RAO70782.1"/>
    <property type="molecule type" value="Genomic_DNA"/>
</dbReference>